<dbReference type="PANTHER" id="PTHR35273:SF2">
    <property type="entry name" value="ALPHA-GALACTOSIDASE"/>
    <property type="match status" value="1"/>
</dbReference>
<feature type="compositionally biased region" description="Gly residues" evidence="1">
    <location>
        <begin position="16"/>
        <end position="26"/>
    </location>
</feature>
<dbReference type="InterPro" id="IPR013785">
    <property type="entry name" value="Aldolase_TIM"/>
</dbReference>
<proteinExistence type="predicted"/>
<gene>
    <name evidence="3" type="ORF">GCM10010358_47540</name>
</gene>
<comment type="caution">
    <text evidence="3">The sequence shown here is derived from an EMBL/GenBank/DDBJ whole genome shotgun (WGS) entry which is preliminary data.</text>
</comment>
<dbReference type="AlphaFoldDB" id="A0A918NQR3"/>
<dbReference type="Gene3D" id="3.20.20.70">
    <property type="entry name" value="Aldolase class I"/>
    <property type="match status" value="1"/>
</dbReference>
<evidence type="ECO:0000313" key="3">
    <source>
        <dbReference type="EMBL" id="GGX87985.1"/>
    </source>
</evidence>
<feature type="region of interest" description="Disordered" evidence="1">
    <location>
        <begin position="65"/>
        <end position="90"/>
    </location>
</feature>
<sequence length="318" mass="33791">MITGVTGRAARHGAGRPPGGEGRGGLGVPMSEGAIIPVVHAARRAAAGAAAALVSLTLLTSCSTGSASPGATAADRRTAEDPGVEPPPRHAGFDYQIGGAYRPPAGVRVVSRDRAADPAPGLYNICYVNAFQAQPDELADWPDDLVLRDDEGEPVVDEDWDEALLDISTAVKRERVAERVNRWVDGCAEKGYDAVEPDNYDSYTRSDGLLTADDAVAFARLLTRHAHARGLAVGQKNTAELLDRRARAGFDFAVTEECGAYDECGTYAEAYDDRVVDVEYTDSGLRKAVAGFGDRIAVVRRDLEVSTPDDAGYVRRTG</sequence>
<evidence type="ECO:0000313" key="4">
    <source>
        <dbReference type="Proteomes" id="UP000619244"/>
    </source>
</evidence>
<dbReference type="EMBL" id="BMVU01000025">
    <property type="protein sequence ID" value="GGX87985.1"/>
    <property type="molecule type" value="Genomic_DNA"/>
</dbReference>
<accession>A0A918NQR3</accession>
<feature type="domain" description="Glycoside-hydrolase family GH114 TIM-barrel" evidence="2">
    <location>
        <begin position="93"/>
        <end position="304"/>
    </location>
</feature>
<dbReference type="Pfam" id="PF03537">
    <property type="entry name" value="Glyco_hydro_114"/>
    <property type="match status" value="1"/>
</dbReference>
<dbReference type="InterPro" id="IPR017853">
    <property type="entry name" value="GH"/>
</dbReference>
<dbReference type="Proteomes" id="UP000619244">
    <property type="component" value="Unassembled WGS sequence"/>
</dbReference>
<name>A0A918NQR3_9ACTN</name>
<evidence type="ECO:0000259" key="2">
    <source>
        <dbReference type="Pfam" id="PF03537"/>
    </source>
</evidence>
<evidence type="ECO:0000256" key="1">
    <source>
        <dbReference type="SAM" id="MobiDB-lite"/>
    </source>
</evidence>
<reference evidence="3" key="1">
    <citation type="journal article" date="2014" name="Int. J. Syst. Evol. Microbiol.">
        <title>Complete genome sequence of Corynebacterium casei LMG S-19264T (=DSM 44701T), isolated from a smear-ripened cheese.</title>
        <authorList>
            <consortium name="US DOE Joint Genome Institute (JGI-PGF)"/>
            <person name="Walter F."/>
            <person name="Albersmeier A."/>
            <person name="Kalinowski J."/>
            <person name="Ruckert C."/>
        </authorList>
    </citation>
    <scope>NUCLEOTIDE SEQUENCE</scope>
    <source>
        <strain evidence="3">JCM 4790</strain>
    </source>
</reference>
<dbReference type="InterPro" id="IPR004352">
    <property type="entry name" value="GH114_TIM-barrel"/>
</dbReference>
<dbReference type="SUPFAM" id="SSF51445">
    <property type="entry name" value="(Trans)glycosidases"/>
    <property type="match status" value="1"/>
</dbReference>
<dbReference type="PANTHER" id="PTHR35273">
    <property type="entry name" value="ALPHA-1,4 POLYGALACTOSAMINIDASE, PUTATIVE (AFU_ORTHOLOGUE AFUA_3G07890)-RELATED"/>
    <property type="match status" value="1"/>
</dbReference>
<protein>
    <recommendedName>
        <fullName evidence="2">Glycoside-hydrolase family GH114 TIM-barrel domain-containing protein</fullName>
    </recommendedName>
</protein>
<reference evidence="3" key="2">
    <citation type="submission" date="2020-09" db="EMBL/GenBank/DDBJ databases">
        <authorList>
            <person name="Sun Q."/>
            <person name="Ohkuma M."/>
        </authorList>
    </citation>
    <scope>NUCLEOTIDE SEQUENCE</scope>
    <source>
        <strain evidence="3">JCM 4790</strain>
    </source>
</reference>
<keyword evidence="4" id="KW-1185">Reference proteome</keyword>
<feature type="region of interest" description="Disordered" evidence="1">
    <location>
        <begin position="1"/>
        <end position="26"/>
    </location>
</feature>
<organism evidence="3 4">
    <name type="scientific">Streptomyces minutiscleroticus</name>
    <dbReference type="NCBI Taxonomy" id="68238"/>
    <lineage>
        <taxon>Bacteria</taxon>
        <taxon>Bacillati</taxon>
        <taxon>Actinomycetota</taxon>
        <taxon>Actinomycetes</taxon>
        <taxon>Kitasatosporales</taxon>
        <taxon>Streptomycetaceae</taxon>
        <taxon>Streptomyces</taxon>
    </lineage>
</organism>